<comment type="caution">
    <text evidence="2">The sequence shown here is derived from an EMBL/GenBank/DDBJ whole genome shotgun (WGS) entry which is preliminary data.</text>
</comment>
<dbReference type="EMBL" id="JBEHZE010000001">
    <property type="protein sequence ID" value="MEX6632315.1"/>
    <property type="molecule type" value="Genomic_DNA"/>
</dbReference>
<keyword evidence="3" id="KW-1185">Reference proteome</keyword>
<name>A0ABV3Z0J7_9PROT</name>
<reference evidence="2 3" key="1">
    <citation type="submission" date="2024-05" db="EMBL/GenBank/DDBJ databases">
        <title>Three bacterial strains, DH-69, EH-24, and ECK-19 isolated from coastal sediments.</title>
        <authorList>
            <person name="Ye Y.-Q."/>
            <person name="Du Z.-J."/>
        </authorList>
    </citation>
    <scope>NUCLEOTIDE SEQUENCE [LARGE SCALE GENOMIC DNA]</scope>
    <source>
        <strain evidence="2 3">ECK-19</strain>
    </source>
</reference>
<dbReference type="InterPro" id="IPR032710">
    <property type="entry name" value="NTF2-like_dom_sf"/>
</dbReference>
<dbReference type="SUPFAM" id="SSF54427">
    <property type="entry name" value="NTF2-like"/>
    <property type="match status" value="1"/>
</dbReference>
<organism evidence="2 3">
    <name type="scientific">Hyphococcus lacteus</name>
    <dbReference type="NCBI Taxonomy" id="3143536"/>
    <lineage>
        <taxon>Bacteria</taxon>
        <taxon>Pseudomonadati</taxon>
        <taxon>Pseudomonadota</taxon>
        <taxon>Alphaproteobacteria</taxon>
        <taxon>Parvularculales</taxon>
        <taxon>Parvularculaceae</taxon>
        <taxon>Hyphococcus</taxon>
    </lineage>
</organism>
<protein>
    <submittedName>
        <fullName evidence="2">Nuclear transport factor 2 family protein</fullName>
    </submittedName>
</protein>
<dbReference type="Pfam" id="PF13577">
    <property type="entry name" value="SnoaL_4"/>
    <property type="match status" value="1"/>
</dbReference>
<evidence type="ECO:0000313" key="2">
    <source>
        <dbReference type="EMBL" id="MEX6632315.1"/>
    </source>
</evidence>
<gene>
    <name evidence="2" type="ORF">ABFZ84_02020</name>
</gene>
<accession>A0ABV3Z0J7</accession>
<dbReference type="Proteomes" id="UP001560685">
    <property type="component" value="Unassembled WGS sequence"/>
</dbReference>
<feature type="domain" description="SnoaL-like" evidence="1">
    <location>
        <begin position="12"/>
        <end position="136"/>
    </location>
</feature>
<sequence>MSDSTLELRVRRMEAFEAIRQLIATYAVGADRKNDPAILGPLFSETAIWEADGVAQLKGRDAIAEGLSGLAREFVTWSLHYMVSPLITIDQDVQRATCRWYLWELCTMKHEGGVADTWYGGWYDSRLSIHDGEWLFDWVKLDPRLASANQTPWTGKTPIDLDATPPFELR</sequence>
<dbReference type="Gene3D" id="3.10.450.50">
    <property type="match status" value="1"/>
</dbReference>
<evidence type="ECO:0000259" key="1">
    <source>
        <dbReference type="Pfam" id="PF13577"/>
    </source>
</evidence>
<dbReference type="RefSeq" id="WP_369312241.1">
    <property type="nucleotide sequence ID" value="NZ_JBEHZE010000001.1"/>
</dbReference>
<proteinExistence type="predicted"/>
<dbReference type="InterPro" id="IPR037401">
    <property type="entry name" value="SnoaL-like"/>
</dbReference>
<evidence type="ECO:0000313" key="3">
    <source>
        <dbReference type="Proteomes" id="UP001560685"/>
    </source>
</evidence>